<evidence type="ECO:0000313" key="3">
    <source>
        <dbReference type="EMBL" id="CRK40977.1"/>
    </source>
</evidence>
<dbReference type="GO" id="GO:0030515">
    <property type="term" value="F:snoRNA binding"/>
    <property type="evidence" value="ECO:0007669"/>
    <property type="project" value="TreeGrafter"/>
</dbReference>
<dbReference type="GO" id="GO:0030686">
    <property type="term" value="C:90S preribosome"/>
    <property type="evidence" value="ECO:0007669"/>
    <property type="project" value="TreeGrafter"/>
</dbReference>
<accession>A0A0G4N3E0</accession>
<dbReference type="AlphaFoldDB" id="A0A0G4N3E0"/>
<comment type="similarity">
    <text evidence="1">Belongs to the HEATR1/UTP10 family.</text>
</comment>
<dbReference type="GO" id="GO:0000462">
    <property type="term" value="P:maturation of SSU-rRNA from tricistronic rRNA transcript (SSU-rRNA, 5.8S rRNA, LSU-rRNA)"/>
    <property type="evidence" value="ECO:0007669"/>
    <property type="project" value="TreeGrafter"/>
</dbReference>
<keyword evidence="1" id="KW-0690">Ribosome biogenesis</keyword>
<dbReference type="STRING" id="100787.A0A0G4N3E0"/>
<protein>
    <recommendedName>
        <fullName evidence="1">U3 small nucleolar RNA-associated protein 10</fullName>
    </recommendedName>
</protein>
<gene>
    <name evidence="3" type="ORF">BN1708_016850</name>
</gene>
<name>A0A0G4N3E0_VERLO</name>
<dbReference type="PANTHER" id="PTHR13457">
    <property type="entry name" value="BAP28"/>
    <property type="match status" value="1"/>
</dbReference>
<dbReference type="InterPro" id="IPR040191">
    <property type="entry name" value="UTP10"/>
</dbReference>
<dbReference type="GO" id="GO:0045943">
    <property type="term" value="P:positive regulation of transcription by RNA polymerase I"/>
    <property type="evidence" value="ECO:0007669"/>
    <property type="project" value="TreeGrafter"/>
</dbReference>
<keyword evidence="1" id="KW-0539">Nucleus</keyword>
<keyword evidence="1" id="KW-0698">rRNA processing</keyword>
<comment type="subcellular location">
    <subcellularLocation>
        <location evidence="1">Nucleus</location>
        <location evidence="1">Nucleolus</location>
    </subcellularLocation>
</comment>
<dbReference type="InterPro" id="IPR056473">
    <property type="entry name" value="HEAT_Utp10/HEAT1"/>
</dbReference>
<evidence type="ECO:0000256" key="1">
    <source>
        <dbReference type="RuleBase" id="RU367065"/>
    </source>
</evidence>
<keyword evidence="1" id="KW-0687">Ribonucleoprotein</keyword>
<comment type="function">
    <text evidence="1">Involved in nucleolar processing of pre-18S ribosomal RNA.</text>
</comment>
<evidence type="ECO:0000259" key="2">
    <source>
        <dbReference type="Pfam" id="PF23243"/>
    </source>
</evidence>
<keyword evidence="4" id="KW-1185">Reference proteome</keyword>
<dbReference type="Pfam" id="PF23243">
    <property type="entry name" value="HEAT_HEATR1"/>
    <property type="match status" value="1"/>
</dbReference>
<dbReference type="EMBL" id="CVQH01026716">
    <property type="protein sequence ID" value="CRK40977.1"/>
    <property type="molecule type" value="Genomic_DNA"/>
</dbReference>
<organism evidence="3 4">
    <name type="scientific">Verticillium longisporum</name>
    <name type="common">Verticillium dahliae var. longisporum</name>
    <dbReference type="NCBI Taxonomy" id="100787"/>
    <lineage>
        <taxon>Eukaryota</taxon>
        <taxon>Fungi</taxon>
        <taxon>Dikarya</taxon>
        <taxon>Ascomycota</taxon>
        <taxon>Pezizomycotina</taxon>
        <taxon>Sordariomycetes</taxon>
        <taxon>Hypocreomycetidae</taxon>
        <taxon>Glomerellales</taxon>
        <taxon>Plectosphaerellaceae</taxon>
        <taxon>Verticillium</taxon>
    </lineage>
</organism>
<dbReference type="GO" id="GO:0032040">
    <property type="term" value="C:small-subunit processome"/>
    <property type="evidence" value="ECO:0007669"/>
    <property type="project" value="TreeGrafter"/>
</dbReference>
<reference evidence="3 4" key="1">
    <citation type="submission" date="2015-05" db="EMBL/GenBank/DDBJ databases">
        <authorList>
            <person name="Wang D.B."/>
            <person name="Wang M."/>
        </authorList>
    </citation>
    <scope>NUCLEOTIDE SEQUENCE [LARGE SCALE GENOMIC DNA]</scope>
    <source>
        <strain evidence="3">VL1</strain>
    </source>
</reference>
<evidence type="ECO:0000313" key="4">
    <source>
        <dbReference type="Proteomes" id="UP000044602"/>
    </source>
</evidence>
<dbReference type="Proteomes" id="UP000044602">
    <property type="component" value="Unassembled WGS sequence"/>
</dbReference>
<sequence length="164" mass="17881">MPIFTFMGASVLRQNDDYSAHVVNQTIKEVVPPLMESLKKGKRNPIAGATELLVSFVTAYEHIPSHRKQDLFVSLVDTLGPEEFLFALLAMLVDKYGSGPSIASFAADLLAVYNAEVQLHTLAKLLDLISDIFKPRPALSATLLGVGDELAERDVNTVALQQLS</sequence>
<feature type="domain" description="Utp10/HEAT1 HEAT-repeats" evidence="2">
    <location>
        <begin position="49"/>
        <end position="95"/>
    </location>
</feature>
<proteinExistence type="inferred from homology"/>
<feature type="non-terminal residue" evidence="3">
    <location>
        <position position="164"/>
    </location>
</feature>
<comment type="subunit">
    <text evidence="1">Component of the ribosomal small subunit (SSU) processome.</text>
</comment>
<dbReference type="PANTHER" id="PTHR13457:SF1">
    <property type="entry name" value="HEAT REPEAT-CONTAINING PROTEIN 1"/>
    <property type="match status" value="1"/>
</dbReference>
<dbReference type="GO" id="GO:0034455">
    <property type="term" value="C:t-UTP complex"/>
    <property type="evidence" value="ECO:0007669"/>
    <property type="project" value="TreeGrafter"/>
</dbReference>